<evidence type="ECO:0000313" key="6">
    <source>
        <dbReference type="Proteomes" id="UP000297725"/>
    </source>
</evidence>
<keyword evidence="1" id="KW-0464">Manganese</keyword>
<feature type="binding site" evidence="1">
    <location>
        <position position="139"/>
    </location>
    <ligand>
        <name>Mn(2+)</name>
        <dbReference type="ChEBI" id="CHEBI:29035"/>
        <label>2</label>
    </ligand>
</feature>
<dbReference type="EMBL" id="CP038865">
    <property type="protein sequence ID" value="QCA28878.1"/>
    <property type="molecule type" value="Genomic_DNA"/>
</dbReference>
<dbReference type="Pfam" id="PF07687">
    <property type="entry name" value="M20_dimer"/>
    <property type="match status" value="1"/>
</dbReference>
<dbReference type="RefSeq" id="WP_135253329.1">
    <property type="nucleotide sequence ID" value="NZ_CP038865.1"/>
</dbReference>
<feature type="binding site" evidence="1">
    <location>
        <position position="105"/>
    </location>
    <ligand>
        <name>Mn(2+)</name>
        <dbReference type="ChEBI" id="CHEBI:29035"/>
        <label>2</label>
    </ligand>
</feature>
<comment type="cofactor">
    <cofactor evidence="1">
        <name>Mn(2+)</name>
        <dbReference type="ChEBI" id="CHEBI:29035"/>
    </cofactor>
    <text evidence="1">The Mn(2+) ion enhances activity.</text>
</comment>
<dbReference type="PANTHER" id="PTHR11014">
    <property type="entry name" value="PEPTIDASE M20 FAMILY MEMBER"/>
    <property type="match status" value="1"/>
</dbReference>
<dbReference type="InterPro" id="IPR002933">
    <property type="entry name" value="Peptidase_M20"/>
</dbReference>
<dbReference type="Proteomes" id="UP000296883">
    <property type="component" value="Chromosome"/>
</dbReference>
<reference evidence="3 5" key="2">
    <citation type="journal article" date="2020" name="Int. J. Syst. Evol. Microbiol.">
        <title>Vagococcus xieshaowenii sp. nov., isolated from snow finch (Montifringilla taczanowskii) cloacal content.</title>
        <authorList>
            <person name="Ge Y."/>
            <person name="Yang J."/>
            <person name="Lai X.H."/>
            <person name="Zhang G."/>
            <person name="Jin D."/>
            <person name="Lu S."/>
            <person name="Wang B."/>
            <person name="Huang Y."/>
            <person name="Huang Y."/>
            <person name="Ren Z."/>
            <person name="Zhang X."/>
            <person name="Xu J."/>
        </authorList>
    </citation>
    <scope>NUCLEOTIDE SEQUENCE [LARGE SCALE GENOMIC DNA]</scope>
    <source>
        <strain evidence="5">personal::cf-49</strain>
        <strain evidence="3">Personal::cf-49</strain>
    </source>
</reference>
<dbReference type="Pfam" id="PF01546">
    <property type="entry name" value="Peptidase_M20"/>
    <property type="match status" value="1"/>
</dbReference>
<keyword evidence="5" id="KW-1185">Reference proteome</keyword>
<dbReference type="SUPFAM" id="SSF53187">
    <property type="entry name" value="Zn-dependent exopeptidases"/>
    <property type="match status" value="1"/>
</dbReference>
<evidence type="ECO:0000256" key="1">
    <source>
        <dbReference type="PIRSR" id="PIRSR005962-1"/>
    </source>
</evidence>
<dbReference type="InterPro" id="IPR011650">
    <property type="entry name" value="Peptidase_M20_dimer"/>
</dbReference>
<dbReference type="InterPro" id="IPR017439">
    <property type="entry name" value="Amidohydrolase"/>
</dbReference>
<accession>A0AAJ5EFY6</accession>
<dbReference type="Gene3D" id="3.30.70.360">
    <property type="match status" value="1"/>
</dbReference>
<organism evidence="4 6">
    <name type="scientific">Vagococcus xieshaowenii</name>
    <dbReference type="NCBI Taxonomy" id="2562451"/>
    <lineage>
        <taxon>Bacteria</taxon>
        <taxon>Bacillati</taxon>
        <taxon>Bacillota</taxon>
        <taxon>Bacilli</taxon>
        <taxon>Lactobacillales</taxon>
        <taxon>Enterococcaceae</taxon>
        <taxon>Vagococcus</taxon>
    </lineage>
</organism>
<reference evidence="4 6" key="1">
    <citation type="submission" date="2019-03" db="EMBL/GenBank/DDBJ databases">
        <title>Vagococcus sp. was isolated fron gut of Carduelis flavirostris.</title>
        <authorList>
            <person name="Ge Y."/>
        </authorList>
    </citation>
    <scope>NUCLEOTIDE SEQUENCE [LARGE SCALE GENOMIC DNA]</scope>
    <source>
        <strain evidence="4 6">CF-210</strain>
    </source>
</reference>
<dbReference type="GO" id="GO:0016787">
    <property type="term" value="F:hydrolase activity"/>
    <property type="evidence" value="ECO:0007669"/>
    <property type="project" value="InterPro"/>
</dbReference>
<dbReference type="InterPro" id="IPR036264">
    <property type="entry name" value="Bact_exopeptidase_dim_dom"/>
</dbReference>
<dbReference type="PANTHER" id="PTHR11014:SF63">
    <property type="entry name" value="METALLOPEPTIDASE, PUTATIVE (AFU_ORTHOLOGUE AFUA_6G09600)-RELATED"/>
    <property type="match status" value="1"/>
</dbReference>
<dbReference type="EMBL" id="SRHU01000002">
    <property type="protein sequence ID" value="TFZ43295.1"/>
    <property type="molecule type" value="Genomic_DNA"/>
</dbReference>
<proteinExistence type="predicted"/>
<sequence>MNNYINKFLEDNEKKMISIRRYLHENPELSFNEFQTSNYIYDYYSTKDCLVEKDPNSNGIVVTINGQKPGNVIGIRADFDALAILEETGLSFSSKNNGVMHACGHDGHTAYLMVLAEALITYKDKWNGTIKIIHQAAEEIPPGGAQSIINSGLVDDVDFFIGAHLWSLLPLGTISCTPGSIMTRRDHFSVLFKGCGGHGSAPHLAKDTNLAVAFFQTAVQSIISRRVDPLEPATLTIGSVEGSGSFNVIQETVKICGDIRTFNSATSKKIKEEFVRILKGISIMFDIEFELDYNHDYEEVYNDPIKMSDVTNIIRDINISNHINILTDYRVTASEDFCYYRTIAPSCFLLVGAKPENEIGYPHHHPKFNIDEGSLLLISQVIGEIVLKLMEKVD</sequence>
<feature type="binding site" evidence="1">
    <location>
        <position position="164"/>
    </location>
    <ligand>
        <name>Mn(2+)</name>
        <dbReference type="ChEBI" id="CHEBI:29035"/>
        <label>2</label>
    </ligand>
</feature>
<feature type="domain" description="Peptidase M20 dimerisation" evidence="2">
    <location>
        <begin position="192"/>
        <end position="279"/>
    </location>
</feature>
<protein>
    <submittedName>
        <fullName evidence="4">Amidohydrolase</fullName>
    </submittedName>
</protein>
<name>A0AAJ5EFY6_9ENTE</name>
<keyword evidence="1" id="KW-0479">Metal-binding</keyword>
<gene>
    <name evidence="4" type="ORF">E4031_00295</name>
    <name evidence="3" type="ORF">E4Z98_05925</name>
</gene>
<dbReference type="Proteomes" id="UP000297725">
    <property type="component" value="Unassembled WGS sequence"/>
</dbReference>
<dbReference type="AlphaFoldDB" id="A0AAJ5EFY6"/>
<dbReference type="GO" id="GO:0046872">
    <property type="term" value="F:metal ion binding"/>
    <property type="evidence" value="ECO:0007669"/>
    <property type="project" value="UniProtKB-KW"/>
</dbReference>
<feature type="binding site" evidence="1">
    <location>
        <position position="364"/>
    </location>
    <ligand>
        <name>Mn(2+)</name>
        <dbReference type="ChEBI" id="CHEBI:29035"/>
        <label>2</label>
    </ligand>
</feature>
<evidence type="ECO:0000313" key="5">
    <source>
        <dbReference type="Proteomes" id="UP000296883"/>
    </source>
</evidence>
<evidence type="ECO:0000259" key="2">
    <source>
        <dbReference type="Pfam" id="PF07687"/>
    </source>
</evidence>
<evidence type="ECO:0000313" key="4">
    <source>
        <dbReference type="EMBL" id="TFZ43295.1"/>
    </source>
</evidence>
<dbReference type="Gene3D" id="3.40.630.10">
    <property type="entry name" value="Zn peptidases"/>
    <property type="match status" value="1"/>
</dbReference>
<evidence type="ECO:0000313" key="3">
    <source>
        <dbReference type="EMBL" id="QCA28878.1"/>
    </source>
</evidence>
<feature type="binding site" evidence="1">
    <location>
        <position position="103"/>
    </location>
    <ligand>
        <name>Mn(2+)</name>
        <dbReference type="ChEBI" id="CHEBI:29035"/>
        <label>2</label>
    </ligand>
</feature>
<dbReference type="SUPFAM" id="SSF55031">
    <property type="entry name" value="Bacterial exopeptidase dimerisation domain"/>
    <property type="match status" value="1"/>
</dbReference>
<dbReference type="PIRSF" id="PIRSF005962">
    <property type="entry name" value="Pept_M20D_amidohydro"/>
    <property type="match status" value="1"/>
</dbReference>
<dbReference type="NCBIfam" id="TIGR01891">
    <property type="entry name" value="amidohydrolases"/>
    <property type="match status" value="1"/>
</dbReference>